<dbReference type="HAMAP" id="MF_00484">
    <property type="entry name" value="Glycogen_synth"/>
    <property type="match status" value="1"/>
</dbReference>
<dbReference type="InterPro" id="IPR013534">
    <property type="entry name" value="Starch_synth_cat_dom"/>
</dbReference>
<name>A0A3P3ZLY3_9ZZZZ</name>
<dbReference type="SUPFAM" id="SSF53756">
    <property type="entry name" value="UDP-Glycosyltransferase/glycogen phosphorylase"/>
    <property type="match status" value="1"/>
</dbReference>
<keyword evidence="4 8" id="KW-0328">Glycosyltransferase</keyword>
<comment type="similarity">
    <text evidence="2">Belongs to the glycosyltransferase 1 family. Bacterial/plant glycogen synthase subfamily.</text>
</comment>
<evidence type="ECO:0000256" key="4">
    <source>
        <dbReference type="ARBA" id="ARBA00022676"/>
    </source>
</evidence>
<dbReference type="PANTHER" id="PTHR45825">
    <property type="entry name" value="GRANULE-BOUND STARCH SYNTHASE 1, CHLOROPLASTIC/AMYLOPLASTIC"/>
    <property type="match status" value="1"/>
</dbReference>
<sequence length="479" mass="53807">MNILFLTSEIDPLIKTGGLADVSRSLPLALHALGHELRILLPNYPGVLAQLPDSHCILEDFPYGLLPAPARLLEGTLPDTSLTLWILDCPELFDRSGGPYQDRKGKDWPDNPARFGTFCVAGAWLAQQAGLRLNWAPALVHCNDWQTALTPALMKFWDCPIPSVLTIHNLAFQGNFPAHWCLPLHLPSSEFHMESLEFHGQLSFLKAGIVHANQITTVSPRYAQEIQTPQLGCGMEGLLRRRASDLIGILNGIDELWNPEIDTFLPVHYTARKLQGKTRLKKHLQMKMGLPVRPDVLLIGMVSRLTWQKGIDLVLDTLEDWLTDEIQVVVLGSGDAEIERELAHWSSRSPEQVRVILGFNEVRSHEIIAGSDLFLMPSRFEPCGLAQMYAMTYGTLPLAHATGGLTDTIVPYQAQSQPVEGTGFLFENALPRDFHETLAQALTCFHQKEIWQQLMRQAMARDFRWNKAALEYQTLYQTL</sequence>
<gene>
    <name evidence="8" type="primary">glgA</name>
    <name evidence="8" type="ORF">CARN8_1120011</name>
</gene>
<dbReference type="NCBIfam" id="TIGR02095">
    <property type="entry name" value="glgA"/>
    <property type="match status" value="1"/>
</dbReference>
<dbReference type="InterPro" id="IPR011835">
    <property type="entry name" value="GS/SS"/>
</dbReference>
<feature type="domain" description="Starch synthase catalytic" evidence="7">
    <location>
        <begin position="2"/>
        <end position="240"/>
    </location>
</feature>
<evidence type="ECO:0000256" key="5">
    <source>
        <dbReference type="ARBA" id="ARBA00022679"/>
    </source>
</evidence>
<accession>A0A3P3ZLY3</accession>
<dbReference type="AlphaFoldDB" id="A0A3P3ZLY3"/>
<evidence type="ECO:0000259" key="6">
    <source>
        <dbReference type="Pfam" id="PF00534"/>
    </source>
</evidence>
<dbReference type="CDD" id="cd03791">
    <property type="entry name" value="GT5_Glycogen_synthase_DULL1-like"/>
    <property type="match status" value="1"/>
</dbReference>
<evidence type="ECO:0000259" key="7">
    <source>
        <dbReference type="Pfam" id="PF08323"/>
    </source>
</evidence>
<feature type="domain" description="Glycosyl transferase family 1" evidence="6">
    <location>
        <begin position="296"/>
        <end position="444"/>
    </location>
</feature>
<dbReference type="EMBL" id="UOYP01000016">
    <property type="protein sequence ID" value="VAY86610.1"/>
    <property type="molecule type" value="Genomic_DNA"/>
</dbReference>
<dbReference type="Pfam" id="PF00534">
    <property type="entry name" value="Glycos_transf_1"/>
    <property type="match status" value="1"/>
</dbReference>
<dbReference type="PANTHER" id="PTHR45825:SF11">
    <property type="entry name" value="ALPHA AMYLASE DOMAIN-CONTAINING PROTEIN"/>
    <property type="match status" value="1"/>
</dbReference>
<dbReference type="Pfam" id="PF08323">
    <property type="entry name" value="Glyco_transf_5"/>
    <property type="match status" value="1"/>
</dbReference>
<dbReference type="GO" id="GO:0004373">
    <property type="term" value="F:alpha-1,4-glucan glucosyltransferase (UDP-glucose donor) activity"/>
    <property type="evidence" value="ECO:0007669"/>
    <property type="project" value="InterPro"/>
</dbReference>
<keyword evidence="5 8" id="KW-0808">Transferase</keyword>
<proteinExistence type="inferred from homology"/>
<organism evidence="8">
    <name type="scientific">mine drainage metagenome</name>
    <dbReference type="NCBI Taxonomy" id="410659"/>
    <lineage>
        <taxon>unclassified sequences</taxon>
        <taxon>metagenomes</taxon>
        <taxon>ecological metagenomes</taxon>
    </lineage>
</organism>
<evidence type="ECO:0000256" key="2">
    <source>
        <dbReference type="ARBA" id="ARBA00010281"/>
    </source>
</evidence>
<evidence type="ECO:0000313" key="8">
    <source>
        <dbReference type="EMBL" id="VAY86610.1"/>
    </source>
</evidence>
<dbReference type="EC" id="2.4.1.21" evidence="3"/>
<comment type="catalytic activity">
    <reaction evidence="1">
        <text>[(1-&gt;4)-alpha-D-glucosyl](n) + ADP-alpha-D-glucose = [(1-&gt;4)-alpha-D-glucosyl](n+1) + ADP + H(+)</text>
        <dbReference type="Rhea" id="RHEA:18189"/>
        <dbReference type="Rhea" id="RHEA-COMP:9584"/>
        <dbReference type="Rhea" id="RHEA-COMP:9587"/>
        <dbReference type="ChEBI" id="CHEBI:15378"/>
        <dbReference type="ChEBI" id="CHEBI:15444"/>
        <dbReference type="ChEBI" id="CHEBI:57498"/>
        <dbReference type="ChEBI" id="CHEBI:456216"/>
        <dbReference type="EC" id="2.4.1.21"/>
    </reaction>
</comment>
<evidence type="ECO:0000256" key="3">
    <source>
        <dbReference type="ARBA" id="ARBA00012588"/>
    </source>
</evidence>
<dbReference type="InterPro" id="IPR001296">
    <property type="entry name" value="Glyco_trans_1"/>
</dbReference>
<dbReference type="GO" id="GO:0009011">
    <property type="term" value="F:alpha-1,4-glucan glucosyltransferase (ADP-glucose donor) activity"/>
    <property type="evidence" value="ECO:0007669"/>
    <property type="project" value="UniProtKB-EC"/>
</dbReference>
<protein>
    <recommendedName>
        <fullName evidence="3">starch synthase</fullName>
        <ecNumber evidence="3">2.4.1.21</ecNumber>
    </recommendedName>
</protein>
<dbReference type="Gene3D" id="3.40.50.2000">
    <property type="entry name" value="Glycogen Phosphorylase B"/>
    <property type="match status" value="2"/>
</dbReference>
<dbReference type="NCBIfam" id="NF001899">
    <property type="entry name" value="PRK00654.1-2"/>
    <property type="match status" value="1"/>
</dbReference>
<evidence type="ECO:0000256" key="1">
    <source>
        <dbReference type="ARBA" id="ARBA00001478"/>
    </source>
</evidence>
<reference evidence="8" key="1">
    <citation type="submission" date="2018-10" db="EMBL/GenBank/DDBJ databases">
        <authorList>
            <person name="Plewniak F."/>
        </authorList>
    </citation>
    <scope>NUCLEOTIDE SEQUENCE</scope>
</reference>